<sequence>MIFSSAPYKLQTSSVPFSYVERGLKEFTRLRLDHHRRYISSTCSLSRTTALSTRKTVSNSLLVYDEKPVLGSIENIFIDLMSRHRTIRQ</sequence>
<name>A0A059BMN8_EUCGR</name>
<protein>
    <submittedName>
        <fullName evidence="1">Uncharacterized protein</fullName>
    </submittedName>
</protein>
<organism evidence="1">
    <name type="scientific">Eucalyptus grandis</name>
    <name type="common">Flooded gum</name>
    <dbReference type="NCBI Taxonomy" id="71139"/>
    <lineage>
        <taxon>Eukaryota</taxon>
        <taxon>Viridiplantae</taxon>
        <taxon>Streptophyta</taxon>
        <taxon>Embryophyta</taxon>
        <taxon>Tracheophyta</taxon>
        <taxon>Spermatophyta</taxon>
        <taxon>Magnoliopsida</taxon>
        <taxon>eudicotyledons</taxon>
        <taxon>Gunneridae</taxon>
        <taxon>Pentapetalae</taxon>
        <taxon>rosids</taxon>
        <taxon>malvids</taxon>
        <taxon>Myrtales</taxon>
        <taxon>Myrtaceae</taxon>
        <taxon>Myrtoideae</taxon>
        <taxon>Eucalypteae</taxon>
        <taxon>Eucalyptus</taxon>
    </lineage>
</organism>
<dbReference type="InParanoid" id="A0A059BMN8"/>
<gene>
    <name evidence="1" type="ORF">EUGRSUZ_F01092</name>
</gene>
<accession>A0A059BMN8</accession>
<evidence type="ECO:0000313" key="1">
    <source>
        <dbReference type="EMBL" id="KCW67304.1"/>
    </source>
</evidence>
<proteinExistence type="predicted"/>
<dbReference type="AlphaFoldDB" id="A0A059BMN8"/>
<reference evidence="1" key="1">
    <citation type="submission" date="2013-07" db="EMBL/GenBank/DDBJ databases">
        <title>The genome of Eucalyptus grandis.</title>
        <authorList>
            <person name="Schmutz J."/>
            <person name="Hayes R."/>
            <person name="Myburg A."/>
            <person name="Tuskan G."/>
            <person name="Grattapaglia D."/>
            <person name="Rokhsar D.S."/>
        </authorList>
    </citation>
    <scope>NUCLEOTIDE SEQUENCE</scope>
    <source>
        <tissue evidence="1">Leaf extractions</tissue>
    </source>
</reference>
<dbReference type="Gramene" id="KCW67304">
    <property type="protein sequence ID" value="KCW67304"/>
    <property type="gene ID" value="EUGRSUZ_F01092"/>
</dbReference>
<dbReference type="EMBL" id="KK198758">
    <property type="protein sequence ID" value="KCW67304.1"/>
    <property type="molecule type" value="Genomic_DNA"/>
</dbReference>